<dbReference type="EMBL" id="JAGYWB010000015">
    <property type="protein sequence ID" value="KAI0498158.1"/>
    <property type="molecule type" value="Genomic_DNA"/>
</dbReference>
<feature type="region of interest" description="Disordered" evidence="1">
    <location>
        <begin position="107"/>
        <end position="146"/>
    </location>
</feature>
<organism evidence="2 3">
    <name type="scientific">Dendrobium nobile</name>
    <name type="common">Orchid</name>
    <dbReference type="NCBI Taxonomy" id="94219"/>
    <lineage>
        <taxon>Eukaryota</taxon>
        <taxon>Viridiplantae</taxon>
        <taxon>Streptophyta</taxon>
        <taxon>Embryophyta</taxon>
        <taxon>Tracheophyta</taxon>
        <taxon>Spermatophyta</taxon>
        <taxon>Magnoliopsida</taxon>
        <taxon>Liliopsida</taxon>
        <taxon>Asparagales</taxon>
        <taxon>Orchidaceae</taxon>
        <taxon>Epidendroideae</taxon>
        <taxon>Malaxideae</taxon>
        <taxon>Dendrobiinae</taxon>
        <taxon>Dendrobium</taxon>
    </lineage>
</organism>
<evidence type="ECO:0000313" key="3">
    <source>
        <dbReference type="Proteomes" id="UP000829196"/>
    </source>
</evidence>
<evidence type="ECO:0000313" key="2">
    <source>
        <dbReference type="EMBL" id="KAI0498158.1"/>
    </source>
</evidence>
<dbReference type="Proteomes" id="UP000829196">
    <property type="component" value="Unassembled WGS sequence"/>
</dbReference>
<sequence>MSIVGLLPDAVLLTFIVRQQSFRPPSPADYGPPDLRCPPTTSVPLECEQPKAGNPKQWLYPISKFGQKENPTQRGSEKTFEWHQWMVAFRETDQPKQIPMVQQARKFPTTKSTTLENLGENKYANQENESKTKKPHTRSLEIDACC</sequence>
<comment type="caution">
    <text evidence="2">The sequence shown here is derived from an EMBL/GenBank/DDBJ whole genome shotgun (WGS) entry which is preliminary data.</text>
</comment>
<reference evidence="2" key="1">
    <citation type="journal article" date="2022" name="Front. Genet.">
        <title>Chromosome-Scale Assembly of the Dendrobium nobile Genome Provides Insights Into the Molecular Mechanism of the Biosynthesis of the Medicinal Active Ingredient of Dendrobium.</title>
        <authorList>
            <person name="Xu Q."/>
            <person name="Niu S.-C."/>
            <person name="Li K.-L."/>
            <person name="Zheng P.-J."/>
            <person name="Zhang X.-J."/>
            <person name="Jia Y."/>
            <person name="Liu Y."/>
            <person name="Niu Y.-X."/>
            <person name="Yu L.-H."/>
            <person name="Chen D.-F."/>
            <person name="Zhang G.-Q."/>
        </authorList>
    </citation>
    <scope>NUCLEOTIDE SEQUENCE</scope>
    <source>
        <tissue evidence="2">Leaf</tissue>
    </source>
</reference>
<dbReference type="AlphaFoldDB" id="A0A8T3AQ15"/>
<keyword evidence="3" id="KW-1185">Reference proteome</keyword>
<gene>
    <name evidence="2" type="ORF">KFK09_021399</name>
</gene>
<evidence type="ECO:0000256" key="1">
    <source>
        <dbReference type="SAM" id="MobiDB-lite"/>
    </source>
</evidence>
<proteinExistence type="predicted"/>
<accession>A0A8T3AQ15</accession>
<name>A0A8T3AQ15_DENNO</name>
<protein>
    <submittedName>
        <fullName evidence="2">Uncharacterized protein</fullName>
    </submittedName>
</protein>